<dbReference type="EMBL" id="AF121349">
    <property type="protein sequence ID" value="AAF24990.1"/>
    <property type="molecule type" value="Genomic_DNA"/>
</dbReference>
<dbReference type="KEGG" id="vg:2846272"/>
<evidence type="ECO:0000313" key="5">
    <source>
        <dbReference type="Proteomes" id="UP000243697"/>
    </source>
</evidence>
<dbReference type="Pfam" id="PF11792">
    <property type="entry name" value="Baculo_LEF5_C"/>
    <property type="match status" value="1"/>
</dbReference>
<feature type="domain" description="Baculoviridae late expression factor 5 N-terminal" evidence="1">
    <location>
        <begin position="10"/>
        <end position="156"/>
    </location>
</feature>
<reference evidence="4 5" key="2">
    <citation type="journal article" date="2004" name="J. Virol.">
        <title>Sequence analysis of the genome of the Neodiprion sertifer nucleopolyhedrovirus.</title>
        <authorList>
            <person name="Garcia-Maruniak A."/>
            <person name="Maruniak J.E."/>
            <person name="Zanotto P.M."/>
            <person name="Doumbouya A.E."/>
            <person name="Liu J.C."/>
            <person name="Merritt T.M."/>
            <person name="Lanoie J.S."/>
        </authorList>
    </citation>
    <scope>NUCLEOTIDE SEQUENCE [LARGE SCALE GENOMIC DNA]</scope>
</reference>
<dbReference type="RefSeq" id="YP_025165.1">
    <property type="nucleotide sequence ID" value="NC_005905.1"/>
</dbReference>
<dbReference type="OrthoDB" id="12882at10239"/>
<dbReference type="EMBL" id="AY430810">
    <property type="protein sequence ID" value="AAQ96435.1"/>
    <property type="molecule type" value="Genomic_DNA"/>
</dbReference>
<organism evidence="3">
    <name type="scientific">Neodiprion sertifer nucleopolyhedrovirus</name>
    <dbReference type="NCBI Taxonomy" id="111874"/>
    <lineage>
        <taxon>Viruses</taxon>
        <taxon>Viruses incertae sedis</taxon>
        <taxon>Naldaviricetes</taxon>
        <taxon>Lefavirales</taxon>
        <taxon>Baculoviridae</taxon>
        <taxon>Gammabaculovirus</taxon>
        <taxon>Gammabaculovirus nesertiferis</taxon>
    </lineage>
</organism>
<dbReference type="InterPro" id="IPR006923">
    <property type="entry name" value="Baculo_LEF5_N"/>
</dbReference>
<dbReference type="InterPro" id="IPR021758">
    <property type="entry name" value="Baculo_LEF5_C"/>
</dbReference>
<evidence type="ECO:0000259" key="1">
    <source>
        <dbReference type="Pfam" id="PF04838"/>
    </source>
</evidence>
<evidence type="ECO:0000259" key="2">
    <source>
        <dbReference type="Pfam" id="PF11792"/>
    </source>
</evidence>
<gene>
    <name evidence="3" type="primary">LEF5</name>
    <name evidence="4" type="synonym">lef-5</name>
</gene>
<dbReference type="GeneID" id="2846272"/>
<evidence type="ECO:0000313" key="4">
    <source>
        <dbReference type="EMBL" id="AAQ96435.1"/>
    </source>
</evidence>
<name>Q9QAB2_9CBAC</name>
<sequence>MPPCSEKTLKDIEEIFLKFRRKKKWEDLIRYLKYKQPKCVKTFNLTGTGHKYHAMWAYNPITDKREKKQISLDVMKIQELHRITNNNSKLYVEIRKIMTDDHRCPCEEIKNYMQQIAEYKNNRSNKVFNTPPTKIVPNALEKILKNFTINLMIDKKPKKKITKSAHTIKHPPVLNIDYEHTLEFAGQTTVKEICKHASLGDTIEIQNRSFDEMVNLYTTCVQCKQMYKIQ</sequence>
<keyword evidence="5" id="KW-1185">Reference proteome</keyword>
<feature type="domain" description="Baculoviridae late expression factor 5 C-terminal" evidence="2">
    <location>
        <begin position="184"/>
        <end position="223"/>
    </location>
</feature>
<evidence type="ECO:0000313" key="3">
    <source>
        <dbReference type="EMBL" id="AAF24990.1"/>
    </source>
</evidence>
<accession>Q9QAB2</accession>
<protein>
    <submittedName>
        <fullName evidence="3">Late expression factor 5</fullName>
    </submittedName>
</protein>
<dbReference type="Proteomes" id="UP000243697">
    <property type="component" value="Segment"/>
</dbReference>
<dbReference type="GO" id="GO:0006355">
    <property type="term" value="P:regulation of DNA-templated transcription"/>
    <property type="evidence" value="ECO:0007669"/>
    <property type="project" value="InterPro"/>
</dbReference>
<proteinExistence type="predicted"/>
<reference evidence="3" key="1">
    <citation type="submission" date="1999-01" db="EMBL/GenBank/DDBJ databases">
        <title>Evidence for Bacuulovirus Evolution.</title>
        <authorList>
            <person name="Liu J.-C."/>
            <person name="Maruniak A."/>
            <person name="Maruniak J."/>
        </authorList>
    </citation>
    <scope>NUCLEOTIDE SEQUENCE</scope>
</reference>
<dbReference type="Pfam" id="PF04838">
    <property type="entry name" value="Baculo_LEF5"/>
    <property type="match status" value="1"/>
</dbReference>